<keyword evidence="3" id="KW-1185">Reference proteome</keyword>
<dbReference type="GO" id="GO:0016853">
    <property type="term" value="F:isomerase activity"/>
    <property type="evidence" value="ECO:0007669"/>
    <property type="project" value="UniProtKB-KW"/>
</dbReference>
<feature type="domain" description="Xylose isomerase-like TIM barrel" evidence="1">
    <location>
        <begin position="34"/>
        <end position="260"/>
    </location>
</feature>
<sequence length="276" mass="30655">MQLGISTYTYGWAVGVPGNRPAQPLDELRLLDQTVRLGVRLVQFGDNWPLHELADEQLAELSRQSVQQGITLEIGARGLTEAHLYRYIALADRLQSRLLRFVLDTVSYEPSVDVVIDLLRNALPDLDGANLTLGIENHDRLLAREFADIVEHVGSSRVGICLDSVNSMGAGEGLAEVVRTLAPYTVNLHLKDFGIQRLPHLMGFRIDGRIAGQGMLNVPWLVDQVSQYGRCQTAILEQWVVPESTLADSIRKEAVWAEESLTYLKNSGLFTVDHTS</sequence>
<evidence type="ECO:0000313" key="3">
    <source>
        <dbReference type="Proteomes" id="UP001202180"/>
    </source>
</evidence>
<proteinExistence type="predicted"/>
<dbReference type="EMBL" id="JALPRF010000003">
    <property type="protein sequence ID" value="MCK8493669.1"/>
    <property type="molecule type" value="Genomic_DNA"/>
</dbReference>
<dbReference type="Gene3D" id="3.20.20.150">
    <property type="entry name" value="Divalent-metal-dependent TIM barrel enzymes"/>
    <property type="match status" value="1"/>
</dbReference>
<dbReference type="SUPFAM" id="SSF51658">
    <property type="entry name" value="Xylose isomerase-like"/>
    <property type="match status" value="1"/>
</dbReference>
<dbReference type="InterPro" id="IPR050312">
    <property type="entry name" value="IolE/XylAMocC-like"/>
</dbReference>
<gene>
    <name evidence="2" type="ORF">M0L20_17515</name>
</gene>
<dbReference type="Proteomes" id="UP001202180">
    <property type="component" value="Unassembled WGS sequence"/>
</dbReference>
<reference evidence="2 3" key="1">
    <citation type="submission" date="2022-04" db="EMBL/GenBank/DDBJ databases">
        <title>Spirosoma sp. strain RP8 genome sequencing and assembly.</title>
        <authorList>
            <person name="Jung Y."/>
        </authorList>
    </citation>
    <scope>NUCLEOTIDE SEQUENCE [LARGE SCALE GENOMIC DNA]</scope>
    <source>
        <strain evidence="2 3">RP8</strain>
    </source>
</reference>
<dbReference type="RefSeq" id="WP_248478269.1">
    <property type="nucleotide sequence ID" value="NZ_JALPRF010000003.1"/>
</dbReference>
<protein>
    <submittedName>
        <fullName evidence="2">Sugar phosphate isomerase/epimerase</fullName>
    </submittedName>
</protein>
<accession>A0ABT0HNC4</accession>
<keyword evidence="2" id="KW-0413">Isomerase</keyword>
<dbReference type="Pfam" id="PF01261">
    <property type="entry name" value="AP_endonuc_2"/>
    <property type="match status" value="1"/>
</dbReference>
<dbReference type="InterPro" id="IPR036237">
    <property type="entry name" value="Xyl_isomerase-like_sf"/>
</dbReference>
<dbReference type="PANTHER" id="PTHR12110">
    <property type="entry name" value="HYDROXYPYRUVATE ISOMERASE"/>
    <property type="match status" value="1"/>
</dbReference>
<comment type="caution">
    <text evidence="2">The sequence shown here is derived from an EMBL/GenBank/DDBJ whole genome shotgun (WGS) entry which is preliminary data.</text>
</comment>
<dbReference type="PANTHER" id="PTHR12110:SF52">
    <property type="entry name" value="XYLOSE ISOMERASE"/>
    <property type="match status" value="1"/>
</dbReference>
<name>A0ABT0HNC4_9BACT</name>
<evidence type="ECO:0000259" key="1">
    <source>
        <dbReference type="Pfam" id="PF01261"/>
    </source>
</evidence>
<dbReference type="InterPro" id="IPR013022">
    <property type="entry name" value="Xyl_isomerase-like_TIM-brl"/>
</dbReference>
<evidence type="ECO:0000313" key="2">
    <source>
        <dbReference type="EMBL" id="MCK8493669.1"/>
    </source>
</evidence>
<organism evidence="2 3">
    <name type="scientific">Spirosoma liriopis</name>
    <dbReference type="NCBI Taxonomy" id="2937440"/>
    <lineage>
        <taxon>Bacteria</taxon>
        <taxon>Pseudomonadati</taxon>
        <taxon>Bacteroidota</taxon>
        <taxon>Cytophagia</taxon>
        <taxon>Cytophagales</taxon>
        <taxon>Cytophagaceae</taxon>
        <taxon>Spirosoma</taxon>
    </lineage>
</organism>